<evidence type="ECO:0000313" key="2">
    <source>
        <dbReference type="EnsemblPlants" id="PGSC0003DMT400061114"/>
    </source>
</evidence>
<dbReference type="Pfam" id="PF14111">
    <property type="entry name" value="DUF4283"/>
    <property type="match status" value="1"/>
</dbReference>
<dbReference type="Proteomes" id="UP000011115">
    <property type="component" value="Unassembled WGS sequence"/>
</dbReference>
<evidence type="ECO:0000313" key="3">
    <source>
        <dbReference type="Proteomes" id="UP000011115"/>
    </source>
</evidence>
<accession>M1C730</accession>
<dbReference type="PANTHER" id="PTHR34427">
    <property type="entry name" value="DUF4283 DOMAIN PROTEIN"/>
    <property type="match status" value="1"/>
</dbReference>
<organism evidence="2 3">
    <name type="scientific">Solanum tuberosum</name>
    <name type="common">Potato</name>
    <dbReference type="NCBI Taxonomy" id="4113"/>
    <lineage>
        <taxon>Eukaryota</taxon>
        <taxon>Viridiplantae</taxon>
        <taxon>Streptophyta</taxon>
        <taxon>Embryophyta</taxon>
        <taxon>Tracheophyta</taxon>
        <taxon>Spermatophyta</taxon>
        <taxon>Magnoliopsida</taxon>
        <taxon>eudicotyledons</taxon>
        <taxon>Gunneridae</taxon>
        <taxon>Pentapetalae</taxon>
        <taxon>asterids</taxon>
        <taxon>lamiids</taxon>
        <taxon>Solanales</taxon>
        <taxon>Solanaceae</taxon>
        <taxon>Solanoideae</taxon>
        <taxon>Solaneae</taxon>
        <taxon>Solanum</taxon>
    </lineage>
</organism>
<dbReference type="Gramene" id="PGSC0003DMT400061114">
    <property type="protein sequence ID" value="PGSC0003DMT400061114"/>
    <property type="gene ID" value="PGSC0003DMG400023777"/>
</dbReference>
<protein>
    <recommendedName>
        <fullName evidence="1">DUF4283 domain-containing protein</fullName>
    </recommendedName>
</protein>
<proteinExistence type="predicted"/>
<dbReference type="InParanoid" id="M1C730"/>
<evidence type="ECO:0000259" key="1">
    <source>
        <dbReference type="Pfam" id="PF14111"/>
    </source>
</evidence>
<reference evidence="2" key="2">
    <citation type="submission" date="2015-06" db="UniProtKB">
        <authorList>
            <consortium name="EnsemblPlants"/>
        </authorList>
    </citation>
    <scope>IDENTIFICATION</scope>
    <source>
        <strain evidence="2">DM1-3 516 R44</strain>
    </source>
</reference>
<dbReference type="HOGENOM" id="CLU_046615_0_0_1"/>
<dbReference type="EnsemblPlants" id="PGSC0003DMT400061114">
    <property type="protein sequence ID" value="PGSC0003DMT400061114"/>
    <property type="gene ID" value="PGSC0003DMG400023777"/>
</dbReference>
<dbReference type="InterPro" id="IPR025558">
    <property type="entry name" value="DUF4283"/>
</dbReference>
<dbReference type="AlphaFoldDB" id="M1C730"/>
<reference evidence="3" key="1">
    <citation type="journal article" date="2011" name="Nature">
        <title>Genome sequence and analysis of the tuber crop potato.</title>
        <authorList>
            <consortium name="The Potato Genome Sequencing Consortium"/>
        </authorList>
    </citation>
    <scope>NUCLEOTIDE SEQUENCE [LARGE SCALE GENOMIC DNA]</scope>
    <source>
        <strain evidence="3">cv. DM1-3 516 R44</strain>
    </source>
</reference>
<name>M1C730_SOLTU</name>
<keyword evidence="3" id="KW-1185">Reference proteome</keyword>
<dbReference type="PaxDb" id="4113-PGSC0003DMT400061114"/>
<dbReference type="PANTHER" id="PTHR34427:SF10">
    <property type="entry name" value="DUF4283 DOMAIN-CONTAINING PROTEIN"/>
    <property type="match status" value="1"/>
</dbReference>
<feature type="domain" description="DUF4283" evidence="1">
    <location>
        <begin position="69"/>
        <end position="151"/>
    </location>
</feature>
<sequence length="190" mass="21819">MFIAAKVERFINFHRNEKVPMEPRLTDKNIPYADALRSSKWSNRGESSFNAEVTLKGGVVCINDGTNKQNEVLSRSLVGNFKDVDTPSLSEIRRWSSSMWKQIFGLNIYEMGNKIFLFEFSSKATTEQVMNGDWLWIQMHIRFQWWSPTVGAIEEKAKPNSTWIRIVGLPFHLWSQKSFKAIGDFCGGCG</sequence>